<evidence type="ECO:0000259" key="3">
    <source>
        <dbReference type="Pfam" id="PF24568"/>
    </source>
</evidence>
<evidence type="ECO:0000256" key="1">
    <source>
        <dbReference type="ARBA" id="ARBA00022729"/>
    </source>
</evidence>
<proteinExistence type="predicted"/>
<dbReference type="eggNOG" id="COG3883">
    <property type="taxonomic scope" value="Bacteria"/>
</dbReference>
<keyword evidence="5" id="KW-1185">Reference proteome</keyword>
<dbReference type="Proteomes" id="UP000006556">
    <property type="component" value="Chromosome"/>
</dbReference>
<feature type="coiled-coil region" evidence="2">
    <location>
        <begin position="148"/>
        <end position="192"/>
    </location>
</feature>
<dbReference type="Pfam" id="PF24568">
    <property type="entry name" value="CC_PcsB"/>
    <property type="match status" value="1"/>
</dbReference>
<organism evidence="4 5">
    <name type="scientific">Pelotomaculum thermopropionicum (strain DSM 13744 / JCM 10971 / SI)</name>
    <dbReference type="NCBI Taxonomy" id="370438"/>
    <lineage>
        <taxon>Bacteria</taxon>
        <taxon>Bacillati</taxon>
        <taxon>Bacillota</taxon>
        <taxon>Clostridia</taxon>
        <taxon>Eubacteriales</taxon>
        <taxon>Desulfotomaculaceae</taxon>
        <taxon>Pelotomaculum</taxon>
    </lineage>
</organism>
<dbReference type="HOGENOM" id="CLU_741567_0_0_9"/>
<feature type="domain" description="Peptidoglycan hydrolase PcsB coiled-coil" evidence="3">
    <location>
        <begin position="118"/>
        <end position="166"/>
    </location>
</feature>
<dbReference type="PROSITE" id="PS51257">
    <property type="entry name" value="PROKAR_LIPOPROTEIN"/>
    <property type="match status" value="1"/>
</dbReference>
<evidence type="ECO:0000313" key="5">
    <source>
        <dbReference type="Proteomes" id="UP000006556"/>
    </source>
</evidence>
<dbReference type="AlphaFoldDB" id="A5D558"/>
<dbReference type="InterPro" id="IPR057309">
    <property type="entry name" value="PcsB_CC"/>
</dbReference>
<evidence type="ECO:0000313" key="4">
    <source>
        <dbReference type="EMBL" id="BAF58623.1"/>
    </source>
</evidence>
<dbReference type="STRING" id="370438.PTH_0442"/>
<dbReference type="KEGG" id="pth:PTH_0442"/>
<reference evidence="5" key="1">
    <citation type="journal article" date="2008" name="Genome Res.">
        <title>The genome of Pelotomaculum thermopropionicum reveals niche-associated evolution in anaerobic microbiota.</title>
        <authorList>
            <person name="Kosaka T."/>
            <person name="Kato S."/>
            <person name="Shimoyama T."/>
            <person name="Ishii S."/>
            <person name="Abe T."/>
            <person name="Watanabe K."/>
        </authorList>
    </citation>
    <scope>NUCLEOTIDE SEQUENCE [LARGE SCALE GENOMIC DNA]</scope>
    <source>
        <strain evidence="5">DSM 13744 / JCM 10971 / SI</strain>
    </source>
</reference>
<evidence type="ECO:0000256" key="2">
    <source>
        <dbReference type="SAM" id="Coils"/>
    </source>
</evidence>
<feature type="coiled-coil region" evidence="2">
    <location>
        <begin position="60"/>
        <end position="108"/>
    </location>
</feature>
<dbReference type="Gene3D" id="6.10.250.3150">
    <property type="match status" value="1"/>
</dbReference>
<sequence>MRTFAIAGLILLAGLFACFPGAGGRAGGESRPITTLEGRREALVRQAGLEEKEKELVAELLAWDVKIDAARREQERLRQEIPAAERSLAGAEAGLAEARARLEEGRDRLGRWVNFLYRYGWVTYLEVVLGAASFGEFVERAQAVMIVIANQAKMLDEVRELTARLQEQVDACERARRELAEKGARLEASLNEMAAARAGREEFLAGLRRESAALAEKIVQAEVFWYRSLSSFNSLLSSLDVFPWRDLSPEKITVKGSKVQVEISENEINRVLLDNGGAGLNVQISPGLFAISGPASGGSPDFRIEGDFAAEDGKVRFRPAGVYLDGVPVSREVLAFVSSESRLALDPQVYLPGCRLSEVRAEAGRLVLLMALK</sequence>
<keyword evidence="2" id="KW-0175">Coiled coil</keyword>
<dbReference type="EMBL" id="AP009389">
    <property type="protein sequence ID" value="BAF58623.1"/>
    <property type="molecule type" value="Genomic_DNA"/>
</dbReference>
<accession>A5D558</accession>
<gene>
    <name evidence="4" type="ordered locus">PTH_0442</name>
</gene>
<protein>
    <submittedName>
        <fullName evidence="4">Hypothetical membrane protein</fullName>
    </submittedName>
</protein>
<keyword evidence="1" id="KW-0732">Signal</keyword>
<name>A5D558_PELTS</name>